<keyword evidence="10" id="KW-0186">Copper</keyword>
<dbReference type="GeneID" id="100212498"/>
<keyword evidence="9" id="KW-0560">Oxidoreductase</keyword>
<evidence type="ECO:0000256" key="13">
    <source>
        <dbReference type="ARBA" id="ARBA00023180"/>
    </source>
</evidence>
<feature type="repeat" description="NHL" evidence="17">
    <location>
        <begin position="628"/>
        <end position="655"/>
    </location>
</feature>
<dbReference type="RefSeq" id="XP_065671421.1">
    <property type="nucleotide sequence ID" value="XM_065815349.1"/>
</dbReference>
<dbReference type="Pfam" id="PF01082">
    <property type="entry name" value="Cu2_monooxygen"/>
    <property type="match status" value="1"/>
</dbReference>
<dbReference type="PRINTS" id="PR00790">
    <property type="entry name" value="PAMONOXGNASE"/>
</dbReference>
<keyword evidence="8" id="KW-0862">Zinc</keyword>
<dbReference type="PROSITE" id="PS51125">
    <property type="entry name" value="NHL"/>
    <property type="match status" value="3"/>
</dbReference>
<evidence type="ECO:0000256" key="5">
    <source>
        <dbReference type="ARBA" id="ARBA00022723"/>
    </source>
</evidence>
<keyword evidence="12" id="KW-1015">Disulfide bond</keyword>
<comment type="similarity">
    <text evidence="4">In the N-terminal section; belongs to the copper type II ascorbate-dependent monooxygenase family.</text>
</comment>
<dbReference type="GO" id="GO:0004497">
    <property type="term" value="F:monooxygenase activity"/>
    <property type="evidence" value="ECO:0007669"/>
    <property type="project" value="UniProtKB-KW"/>
</dbReference>
<dbReference type="Gene3D" id="2.120.10.30">
    <property type="entry name" value="TolB, C-terminal domain"/>
    <property type="match status" value="1"/>
</dbReference>
<feature type="chain" id="PRO_5046884914" evidence="18">
    <location>
        <begin position="20"/>
        <end position="763"/>
    </location>
</feature>
<evidence type="ECO:0000256" key="1">
    <source>
        <dbReference type="ARBA" id="ARBA00000686"/>
    </source>
</evidence>
<keyword evidence="6 18" id="KW-0732">Signal</keyword>
<dbReference type="PANTHER" id="PTHR10680">
    <property type="entry name" value="PEPTIDYL-GLYCINE ALPHA-AMIDATING MONOOXYGENASE"/>
    <property type="match status" value="1"/>
</dbReference>
<evidence type="ECO:0000256" key="6">
    <source>
        <dbReference type="ARBA" id="ARBA00022729"/>
    </source>
</evidence>
<evidence type="ECO:0000259" key="19">
    <source>
        <dbReference type="Pfam" id="PF01082"/>
    </source>
</evidence>
<dbReference type="PROSITE" id="PS00084">
    <property type="entry name" value="CU2_MONOOXYGENASE_1"/>
    <property type="match status" value="1"/>
</dbReference>
<dbReference type="SUPFAM" id="SSF101898">
    <property type="entry name" value="NHL repeat"/>
    <property type="match status" value="1"/>
</dbReference>
<dbReference type="PANTHER" id="PTHR10680:SF14">
    <property type="entry name" value="PEPTIDYL-GLYCINE ALPHA-AMIDATING MONOOXYGENASE"/>
    <property type="match status" value="1"/>
</dbReference>
<dbReference type="Gene3D" id="2.60.120.230">
    <property type="match status" value="1"/>
</dbReference>
<comment type="cofactor">
    <cofactor evidence="2">
        <name>Zn(2+)</name>
        <dbReference type="ChEBI" id="CHEBI:29105"/>
    </cofactor>
</comment>
<reference evidence="22" key="1">
    <citation type="submission" date="2025-08" db="UniProtKB">
        <authorList>
            <consortium name="RefSeq"/>
        </authorList>
    </citation>
    <scope>IDENTIFICATION</scope>
</reference>
<dbReference type="InterPro" id="IPR020611">
    <property type="entry name" value="Cu2_ascorb_mOase_CS-1"/>
</dbReference>
<feature type="domain" description="Copper type II ascorbate-dependent monooxygenase C-terminal" evidence="20">
    <location>
        <begin position="257"/>
        <end position="383"/>
    </location>
</feature>
<evidence type="ECO:0000313" key="21">
    <source>
        <dbReference type="Proteomes" id="UP001652625"/>
    </source>
</evidence>
<feature type="signal peptide" evidence="18">
    <location>
        <begin position="1"/>
        <end position="19"/>
    </location>
</feature>
<dbReference type="Gene3D" id="2.60.120.310">
    <property type="entry name" value="Copper type II, ascorbate-dependent monooxygenase, N-terminal domain"/>
    <property type="match status" value="1"/>
</dbReference>
<dbReference type="InterPro" id="IPR024548">
    <property type="entry name" value="Cu2_monoox_C"/>
</dbReference>
<evidence type="ECO:0000256" key="11">
    <source>
        <dbReference type="ARBA" id="ARBA00023033"/>
    </source>
</evidence>
<comment type="catalytic activity">
    <reaction evidence="16">
        <text>a [peptide]-C-terminal glycine + 2 L-ascorbate + O2 = a [peptide]-C-terminal (2S)-2-hydroxyglycine + 2 monodehydro-L-ascorbate radical + H2O</text>
        <dbReference type="Rhea" id="RHEA:21452"/>
        <dbReference type="Rhea" id="RHEA-COMP:13486"/>
        <dbReference type="Rhea" id="RHEA-COMP:15321"/>
        <dbReference type="ChEBI" id="CHEBI:15377"/>
        <dbReference type="ChEBI" id="CHEBI:15379"/>
        <dbReference type="ChEBI" id="CHEBI:38290"/>
        <dbReference type="ChEBI" id="CHEBI:59513"/>
        <dbReference type="ChEBI" id="CHEBI:137000"/>
        <dbReference type="ChEBI" id="CHEBI:142768"/>
        <dbReference type="EC" id="1.14.17.3"/>
    </reaction>
</comment>
<feature type="repeat" description="NHL" evidence="17">
    <location>
        <begin position="504"/>
        <end position="545"/>
    </location>
</feature>
<name>A0ABM4DAP5_HYDVU</name>
<evidence type="ECO:0000256" key="10">
    <source>
        <dbReference type="ARBA" id="ARBA00023008"/>
    </source>
</evidence>
<evidence type="ECO:0000256" key="7">
    <source>
        <dbReference type="ARBA" id="ARBA00022737"/>
    </source>
</evidence>
<accession>A0ABM4DAP5</accession>
<keyword evidence="14" id="KW-0456">Lyase</keyword>
<protein>
    <submittedName>
        <fullName evidence="22">Peptidyl-glycine alpha-amidating monooxygenase B isoform X2</fullName>
    </submittedName>
</protein>
<organism evidence="21 22">
    <name type="scientific">Hydra vulgaris</name>
    <name type="common">Hydra</name>
    <name type="synonym">Hydra attenuata</name>
    <dbReference type="NCBI Taxonomy" id="6087"/>
    <lineage>
        <taxon>Eukaryota</taxon>
        <taxon>Metazoa</taxon>
        <taxon>Cnidaria</taxon>
        <taxon>Hydrozoa</taxon>
        <taxon>Hydroidolina</taxon>
        <taxon>Anthoathecata</taxon>
        <taxon>Aplanulata</taxon>
        <taxon>Hydridae</taxon>
        <taxon>Hydra</taxon>
    </lineage>
</organism>
<evidence type="ECO:0000256" key="16">
    <source>
        <dbReference type="ARBA" id="ARBA00048431"/>
    </source>
</evidence>
<dbReference type="InterPro" id="IPR001258">
    <property type="entry name" value="NHL_repeat"/>
</dbReference>
<comment type="similarity">
    <text evidence="3">In the C-terminal section; belongs to the peptidyl-alpha-hydroxyglycine alpha-amidating lyase family.</text>
</comment>
<evidence type="ECO:0000256" key="9">
    <source>
        <dbReference type="ARBA" id="ARBA00023002"/>
    </source>
</evidence>
<keyword evidence="11 22" id="KW-0503">Monooxygenase</keyword>
<dbReference type="InterPro" id="IPR000720">
    <property type="entry name" value="PHM/PAL"/>
</dbReference>
<dbReference type="SUPFAM" id="SSF49742">
    <property type="entry name" value="PHM/PNGase F"/>
    <property type="match status" value="2"/>
</dbReference>
<dbReference type="Pfam" id="PF01436">
    <property type="entry name" value="NHL"/>
    <property type="match status" value="3"/>
</dbReference>
<dbReference type="CDD" id="cd14958">
    <property type="entry name" value="NHL_PAL_like"/>
    <property type="match status" value="1"/>
</dbReference>
<keyword evidence="21" id="KW-1185">Reference proteome</keyword>
<feature type="repeat" description="NHL" evidence="17">
    <location>
        <begin position="564"/>
        <end position="596"/>
    </location>
</feature>
<sequence length="763" mass="86555">MASLSVLLLLVFAYVHVSCDKSFVKDLNNLLRLLKYDRFIRGSQEDSLVPQNKYHDDIRRSFIYDYADDKKAEIYDFDQKLSDVISSRKLVDDDDDDDGDEQESLNNLSDTSETVILSLKMPQISPKQPDSYVCIARVLPNDDRYLVEFVPKASMHIAHHMLLFGCSDDEPLEIKKTWQCGEMQPVCNGGSQSILYAWGKNAPPLKMPENVGFHVGGNSNVRYLVLQIHYLDVSSFQDGHTDSSGILFGITSLRKQYHAGIYFLGDGYTSIPPRTEKFNINMGCSYPIDSPQLFPFRFRVHAHKLSTSITGYRIRNGVWTLIGHGDPQRPQAFYRVFSDIDIRPGDELVGRCTYNSTSQEKVTRIGATHNDEMCNFYMMYFYDSSKYGNKPSIPCDWLNTKKYKYPIDSDTPLSVIEARSNNRETKAYEFVENQYAHDETWNSEILDVGQVSGVDVDNEDVVIFHRANRAWDENTFDPLTQQINVSLYKPIAKDTLVWLSRKTGQFVKSGGADMFLMPHGVTVDDARNIWVTDVGAHQVFKLSPTLEVLLTLGERYTPGNDYDHFCKPTDVAVMKDGSFFVADGYCNSRILKFFANGTVDRQISKKLSSNYLTKIGNFPKPFFMVVVHGLALDEAHNLLYVADRENGRILVFDSQSGDFITHISKKFEGAVFAIAYNENNGGVLHVVNGKSMAAPNVKVSGFTYSTDLHTIVSDWHPKNGFGMPHDIAVTQDNRDIFVAEINPFKIRKFSKVNKNLLYPALIY</sequence>
<dbReference type="InterPro" id="IPR014784">
    <property type="entry name" value="Cu2_ascorb_mOase-like_C"/>
</dbReference>
<dbReference type="InterPro" id="IPR000323">
    <property type="entry name" value="Cu2_ascorb_mOase_N"/>
</dbReference>
<proteinExistence type="inferred from homology"/>
<evidence type="ECO:0000259" key="20">
    <source>
        <dbReference type="Pfam" id="PF03712"/>
    </source>
</evidence>
<dbReference type="InterPro" id="IPR011042">
    <property type="entry name" value="6-blade_b-propeller_TolB-like"/>
</dbReference>
<dbReference type="InterPro" id="IPR008977">
    <property type="entry name" value="PHM/PNGase_F_dom_sf"/>
</dbReference>
<evidence type="ECO:0000256" key="8">
    <source>
        <dbReference type="ARBA" id="ARBA00022833"/>
    </source>
</evidence>
<dbReference type="InterPro" id="IPR036939">
    <property type="entry name" value="Cu2_ascorb_mOase_N_sf"/>
</dbReference>
<evidence type="ECO:0000256" key="18">
    <source>
        <dbReference type="SAM" id="SignalP"/>
    </source>
</evidence>
<evidence type="ECO:0000256" key="3">
    <source>
        <dbReference type="ARBA" id="ARBA00006026"/>
    </source>
</evidence>
<evidence type="ECO:0000256" key="2">
    <source>
        <dbReference type="ARBA" id="ARBA00001947"/>
    </source>
</evidence>
<keyword evidence="5" id="KW-0479">Metal-binding</keyword>
<gene>
    <name evidence="22" type="primary">LOC100212498</name>
</gene>
<feature type="domain" description="Copper type II ascorbate-dependent monooxygenase N-terminal" evidence="19">
    <location>
        <begin position="118"/>
        <end position="233"/>
    </location>
</feature>
<evidence type="ECO:0000256" key="14">
    <source>
        <dbReference type="ARBA" id="ARBA00023239"/>
    </source>
</evidence>
<keyword evidence="7" id="KW-0677">Repeat</keyword>
<dbReference type="Proteomes" id="UP001652625">
    <property type="component" value="Chromosome 13"/>
</dbReference>
<dbReference type="Pfam" id="PF03712">
    <property type="entry name" value="Cu2_monoox_C"/>
    <property type="match status" value="1"/>
</dbReference>
<keyword evidence="15" id="KW-0511">Multifunctional enzyme</keyword>
<comment type="catalytic activity">
    <reaction evidence="1">
        <text>a [peptide]-C-terminal (2S)-2-hydroxyglycine = a [peptide]-C-terminal amide + glyoxylate</text>
        <dbReference type="Rhea" id="RHEA:20924"/>
        <dbReference type="Rhea" id="RHEA-COMP:13485"/>
        <dbReference type="Rhea" id="RHEA-COMP:15321"/>
        <dbReference type="ChEBI" id="CHEBI:36655"/>
        <dbReference type="ChEBI" id="CHEBI:137001"/>
        <dbReference type="ChEBI" id="CHEBI:142768"/>
        <dbReference type="EC" id="4.3.2.5"/>
    </reaction>
</comment>
<evidence type="ECO:0000256" key="17">
    <source>
        <dbReference type="PROSITE-ProRule" id="PRU00504"/>
    </source>
</evidence>
<evidence type="ECO:0000256" key="15">
    <source>
        <dbReference type="ARBA" id="ARBA00023268"/>
    </source>
</evidence>
<keyword evidence="13" id="KW-0325">Glycoprotein</keyword>
<evidence type="ECO:0000256" key="4">
    <source>
        <dbReference type="ARBA" id="ARBA00010263"/>
    </source>
</evidence>
<evidence type="ECO:0000256" key="12">
    <source>
        <dbReference type="ARBA" id="ARBA00023157"/>
    </source>
</evidence>
<evidence type="ECO:0000313" key="22">
    <source>
        <dbReference type="RefSeq" id="XP_065671421.1"/>
    </source>
</evidence>